<name>A0A2U7UFB2_9VIRU</name>
<gene>
    <name evidence="3" type="ORF">pmac_cds_448</name>
</gene>
<dbReference type="Pfam" id="PF00646">
    <property type="entry name" value="F-box"/>
    <property type="match status" value="1"/>
</dbReference>
<dbReference type="KEGG" id="vg:36841591"/>
<organism evidence="3">
    <name type="scientific">Pandoravirus macleodensis</name>
    <dbReference type="NCBI Taxonomy" id="2107707"/>
    <lineage>
        <taxon>Viruses</taxon>
        <taxon>Pandoravirus</taxon>
    </lineage>
</organism>
<evidence type="ECO:0000313" key="3">
    <source>
        <dbReference type="EMBL" id="AVK77136.1"/>
    </source>
</evidence>
<accession>A0A2U7UFB2</accession>
<dbReference type="GeneID" id="36841591"/>
<dbReference type="InterPro" id="IPR001810">
    <property type="entry name" value="F-box_dom"/>
</dbReference>
<evidence type="ECO:0000256" key="1">
    <source>
        <dbReference type="SAM" id="MobiDB-lite"/>
    </source>
</evidence>
<dbReference type="EMBL" id="MG011691">
    <property type="protein sequence ID" value="AVK77136.1"/>
    <property type="molecule type" value="Genomic_DNA"/>
</dbReference>
<protein>
    <submittedName>
        <fullName evidence="3">F-box domain containing protein</fullName>
    </submittedName>
</protein>
<feature type="region of interest" description="Disordered" evidence="1">
    <location>
        <begin position="1"/>
        <end position="61"/>
    </location>
</feature>
<reference evidence="3" key="1">
    <citation type="journal article" date="2018" name="Nat. Commun.">
        <title>Diversity and evolution of the emerging Pandoraviridae family.</title>
        <authorList>
            <person name="Legendre M."/>
            <person name="Fabre E."/>
            <person name="Poirot O."/>
            <person name="Jeudy S."/>
            <person name="Lartigue A."/>
            <person name="Alempic J.M."/>
            <person name="Beucher L."/>
            <person name="Philippe N."/>
            <person name="Bertaux L."/>
            <person name="Christo-Foroux E."/>
            <person name="Labadie K."/>
            <person name="Coute Y."/>
            <person name="Abergel C."/>
            <person name="Claverie J.M."/>
        </authorList>
    </citation>
    <scope>NUCLEOTIDE SEQUENCE [LARGE SCALE GENOMIC DNA]</scope>
    <source>
        <strain evidence="3">Macleodensis</strain>
    </source>
</reference>
<dbReference type="SUPFAM" id="SSF81383">
    <property type="entry name" value="F-box domain"/>
    <property type="match status" value="1"/>
</dbReference>
<sequence>MRASQTDRARDMQIEMQTPPTKAKARLRSKDANPAPPKRYCFYYGDSEDEEDEQKTADPRVGIDDLPDEILAMILASVEPLMRPVLPFVSPRWRDVFADIIARRSRDKPTRRMERYPASYTALAGANYAAALAGAGYTDTLMWAQKIGCPWDKRVCSEAAGEGHFALLARARYRGCPWDEETCFNAAGRGHTDILVWATNNGCPWGSGATYHALKRLGDPNMIKWANSVMCPRRLACW</sequence>
<dbReference type="InterPro" id="IPR036047">
    <property type="entry name" value="F-box-like_dom_sf"/>
</dbReference>
<feature type="domain" description="F-box" evidence="2">
    <location>
        <begin position="63"/>
        <end position="98"/>
    </location>
</feature>
<feature type="compositionally biased region" description="Basic and acidic residues" evidence="1">
    <location>
        <begin position="1"/>
        <end position="13"/>
    </location>
</feature>
<dbReference type="Proteomes" id="UP000249758">
    <property type="component" value="Segment"/>
</dbReference>
<proteinExistence type="predicted"/>
<evidence type="ECO:0000259" key="2">
    <source>
        <dbReference type="Pfam" id="PF00646"/>
    </source>
</evidence>
<dbReference type="RefSeq" id="YP_009481132.1">
    <property type="nucleotide sequence ID" value="NC_037665.1"/>
</dbReference>